<evidence type="ECO:0000313" key="2">
    <source>
        <dbReference type="EMBL" id="PBK59024.1"/>
    </source>
</evidence>
<keyword evidence="1" id="KW-0812">Transmembrane</keyword>
<dbReference type="EMBL" id="KZ293515">
    <property type="protein sequence ID" value="PBK59024.1"/>
    <property type="molecule type" value="Genomic_DNA"/>
</dbReference>
<sequence>MPRTHFNLVFNISMRMRSRLASFGMGTGYSYLVIGVITFTRSSLSTYDPTPVEGTHAAL</sequence>
<dbReference type="AlphaFoldDB" id="A0A2H3AQI3"/>
<keyword evidence="1" id="KW-0472">Membrane</keyword>
<gene>
    <name evidence="2" type="ORF">ARMSODRAFT_967262</name>
</gene>
<name>A0A2H3AQI3_9AGAR</name>
<proteinExistence type="predicted"/>
<protein>
    <submittedName>
        <fullName evidence="2">Uncharacterized protein</fullName>
    </submittedName>
</protein>
<reference evidence="3" key="1">
    <citation type="journal article" date="2017" name="Nat. Ecol. Evol.">
        <title>Genome expansion and lineage-specific genetic innovations in the forest pathogenic fungi Armillaria.</title>
        <authorList>
            <person name="Sipos G."/>
            <person name="Prasanna A.N."/>
            <person name="Walter M.C."/>
            <person name="O'Connor E."/>
            <person name="Balint B."/>
            <person name="Krizsan K."/>
            <person name="Kiss B."/>
            <person name="Hess J."/>
            <person name="Varga T."/>
            <person name="Slot J."/>
            <person name="Riley R."/>
            <person name="Boka B."/>
            <person name="Rigling D."/>
            <person name="Barry K."/>
            <person name="Lee J."/>
            <person name="Mihaltcheva S."/>
            <person name="LaButti K."/>
            <person name="Lipzen A."/>
            <person name="Waldron R."/>
            <person name="Moloney N.M."/>
            <person name="Sperisen C."/>
            <person name="Kredics L."/>
            <person name="Vagvoelgyi C."/>
            <person name="Patrignani A."/>
            <person name="Fitzpatrick D."/>
            <person name="Nagy I."/>
            <person name="Doyle S."/>
            <person name="Anderson J.B."/>
            <person name="Grigoriev I.V."/>
            <person name="Gueldener U."/>
            <person name="Muensterkoetter M."/>
            <person name="Nagy L.G."/>
        </authorList>
    </citation>
    <scope>NUCLEOTIDE SEQUENCE [LARGE SCALE GENOMIC DNA]</scope>
    <source>
        <strain evidence="3">28-4</strain>
    </source>
</reference>
<feature type="transmembrane region" description="Helical" evidence="1">
    <location>
        <begin position="20"/>
        <end position="39"/>
    </location>
</feature>
<accession>A0A2H3AQI3</accession>
<evidence type="ECO:0000256" key="1">
    <source>
        <dbReference type="SAM" id="Phobius"/>
    </source>
</evidence>
<dbReference type="Proteomes" id="UP000218334">
    <property type="component" value="Unassembled WGS sequence"/>
</dbReference>
<evidence type="ECO:0000313" key="3">
    <source>
        <dbReference type="Proteomes" id="UP000218334"/>
    </source>
</evidence>
<organism evidence="2 3">
    <name type="scientific">Armillaria solidipes</name>
    <dbReference type="NCBI Taxonomy" id="1076256"/>
    <lineage>
        <taxon>Eukaryota</taxon>
        <taxon>Fungi</taxon>
        <taxon>Dikarya</taxon>
        <taxon>Basidiomycota</taxon>
        <taxon>Agaricomycotina</taxon>
        <taxon>Agaricomycetes</taxon>
        <taxon>Agaricomycetidae</taxon>
        <taxon>Agaricales</taxon>
        <taxon>Marasmiineae</taxon>
        <taxon>Physalacriaceae</taxon>
        <taxon>Armillaria</taxon>
    </lineage>
</organism>
<keyword evidence="1" id="KW-1133">Transmembrane helix</keyword>
<keyword evidence="3" id="KW-1185">Reference proteome</keyword>